<sequence>MFSFQEQFSNNAKAAFESQLAAFHALAAKAFEGTEKVIALNLAATKASVQESTASAKELFAAKDAKEFFALAASQAKPAAEKATSYGRHLGEIVSGIQAEFAKTTEAQIAEAKANLNAAVDAVAKNAPAGSESAVGILKSVVANANTGYEQLSTSVKQNAEKVEAHVTKAADQFTQAAEKAVNISSKK</sequence>
<proteinExistence type="predicted"/>
<dbReference type="Pfam" id="PF09361">
    <property type="entry name" value="Phasin_2"/>
    <property type="match status" value="1"/>
</dbReference>
<evidence type="ECO:0000259" key="1">
    <source>
        <dbReference type="Pfam" id="PF09361"/>
    </source>
</evidence>
<evidence type="ECO:0000313" key="2">
    <source>
        <dbReference type="EMBL" id="MFC3108774.1"/>
    </source>
</evidence>
<evidence type="ECO:0000313" key="3">
    <source>
        <dbReference type="Proteomes" id="UP001595530"/>
    </source>
</evidence>
<name>A0ABV7F163_9BURK</name>
<dbReference type="InterPro" id="IPR010127">
    <property type="entry name" value="Phasin_subfam-1"/>
</dbReference>
<dbReference type="EMBL" id="JBHRTP010000038">
    <property type="protein sequence ID" value="MFC3108774.1"/>
    <property type="molecule type" value="Genomic_DNA"/>
</dbReference>
<dbReference type="Proteomes" id="UP001595530">
    <property type="component" value="Unassembled WGS sequence"/>
</dbReference>
<accession>A0ABV7F163</accession>
<protein>
    <submittedName>
        <fullName evidence="2">TIGR01841 family phasin</fullName>
    </submittedName>
</protein>
<dbReference type="InterPro" id="IPR018968">
    <property type="entry name" value="Phasin"/>
</dbReference>
<feature type="domain" description="Phasin" evidence="1">
    <location>
        <begin position="13"/>
        <end position="109"/>
    </location>
</feature>
<reference evidence="3" key="1">
    <citation type="journal article" date="2019" name="Int. J. Syst. Evol. Microbiol.">
        <title>The Global Catalogue of Microorganisms (GCM) 10K type strain sequencing project: providing services to taxonomists for standard genome sequencing and annotation.</title>
        <authorList>
            <consortium name="The Broad Institute Genomics Platform"/>
            <consortium name="The Broad Institute Genome Sequencing Center for Infectious Disease"/>
            <person name="Wu L."/>
            <person name="Ma J."/>
        </authorList>
    </citation>
    <scope>NUCLEOTIDE SEQUENCE [LARGE SCALE GENOMIC DNA]</scope>
    <source>
        <strain evidence="3">KCTC 42986</strain>
    </source>
</reference>
<comment type="caution">
    <text evidence="2">The sequence shown here is derived from an EMBL/GenBank/DDBJ whole genome shotgun (WGS) entry which is preliminary data.</text>
</comment>
<organism evidence="2 3">
    <name type="scientific">Undibacterium arcticum</name>
    <dbReference type="NCBI Taxonomy" id="1762892"/>
    <lineage>
        <taxon>Bacteria</taxon>
        <taxon>Pseudomonadati</taxon>
        <taxon>Pseudomonadota</taxon>
        <taxon>Betaproteobacteria</taxon>
        <taxon>Burkholderiales</taxon>
        <taxon>Oxalobacteraceae</taxon>
        <taxon>Undibacterium</taxon>
    </lineage>
</organism>
<keyword evidence="3" id="KW-1185">Reference proteome</keyword>
<dbReference type="RefSeq" id="WP_390324787.1">
    <property type="nucleotide sequence ID" value="NZ_JBHRTP010000038.1"/>
</dbReference>
<gene>
    <name evidence="2" type="primary">phaP</name>
    <name evidence="2" type="ORF">ACFOFO_12515</name>
</gene>
<dbReference type="NCBIfam" id="TIGR01841">
    <property type="entry name" value="phasin"/>
    <property type="match status" value="1"/>
</dbReference>